<feature type="transmembrane region" description="Helical" evidence="10">
    <location>
        <begin position="340"/>
        <end position="368"/>
    </location>
</feature>
<comment type="similarity">
    <text evidence="2 10">Belongs to the DHHC palmitoyltransferase family.</text>
</comment>
<comment type="caution">
    <text evidence="12">The sequence shown here is derived from an EMBL/GenBank/DDBJ whole genome shotgun (WGS) entry which is preliminary data.</text>
</comment>
<keyword evidence="13" id="KW-1185">Reference proteome</keyword>
<dbReference type="PANTHER" id="PTHR22883">
    <property type="entry name" value="ZINC FINGER DHHC DOMAIN CONTAINING PROTEIN"/>
    <property type="match status" value="1"/>
</dbReference>
<evidence type="ECO:0000256" key="10">
    <source>
        <dbReference type="RuleBase" id="RU079119"/>
    </source>
</evidence>
<feature type="transmembrane region" description="Helical" evidence="10">
    <location>
        <begin position="131"/>
        <end position="151"/>
    </location>
</feature>
<name>A0AA39TMY1_ACESA</name>
<dbReference type="PROSITE" id="PS50216">
    <property type="entry name" value="DHHC"/>
    <property type="match status" value="1"/>
</dbReference>
<dbReference type="Pfam" id="PF01529">
    <property type="entry name" value="DHHC"/>
    <property type="match status" value="1"/>
</dbReference>
<dbReference type="AlphaFoldDB" id="A0AA39TMY1"/>
<evidence type="ECO:0000256" key="6">
    <source>
        <dbReference type="ARBA" id="ARBA00023136"/>
    </source>
</evidence>
<evidence type="ECO:0000259" key="11">
    <source>
        <dbReference type="Pfam" id="PF01529"/>
    </source>
</evidence>
<evidence type="ECO:0000313" key="13">
    <source>
        <dbReference type="Proteomes" id="UP001168877"/>
    </source>
</evidence>
<evidence type="ECO:0000256" key="7">
    <source>
        <dbReference type="ARBA" id="ARBA00023139"/>
    </source>
</evidence>
<proteinExistence type="inferred from homology"/>
<keyword evidence="5 10" id="KW-1133">Transmembrane helix</keyword>
<dbReference type="GO" id="GO:0005794">
    <property type="term" value="C:Golgi apparatus"/>
    <property type="evidence" value="ECO:0007669"/>
    <property type="project" value="TreeGrafter"/>
</dbReference>
<keyword evidence="3 10" id="KW-0808">Transferase</keyword>
<gene>
    <name evidence="12" type="ORF">LWI29_035364</name>
</gene>
<feature type="transmembrane region" description="Helical" evidence="10">
    <location>
        <begin position="163"/>
        <end position="182"/>
    </location>
</feature>
<dbReference type="GO" id="GO:0006612">
    <property type="term" value="P:protein targeting to membrane"/>
    <property type="evidence" value="ECO:0007669"/>
    <property type="project" value="TreeGrafter"/>
</dbReference>
<dbReference type="InterPro" id="IPR039859">
    <property type="entry name" value="PFA4/ZDH16/20/ERF2-like"/>
</dbReference>
<protein>
    <recommendedName>
        <fullName evidence="10">S-acyltransferase</fullName>
        <ecNumber evidence="10">2.3.1.225</ecNumber>
    </recommendedName>
    <alternativeName>
        <fullName evidence="10">Palmitoyltransferase</fullName>
    </alternativeName>
</protein>
<dbReference type="PANTHER" id="PTHR22883:SF301">
    <property type="entry name" value="PALMITOYLTRANSFERASE ZDHHC12"/>
    <property type="match status" value="1"/>
</dbReference>
<evidence type="ECO:0000256" key="2">
    <source>
        <dbReference type="ARBA" id="ARBA00008574"/>
    </source>
</evidence>
<sequence>MKYSLGNAYDMSMKIIDNPRDSGEYVHMQYVYVFVFGPHDKSVDGLNLYYATCELNVKFVPWQIVRIREYCPKSLLWKWYVKWRVPMLKVYKATALFKSAKMTIHESCGRVLDRFYQVFPCLSDPARRSSLVLKAALVMLHLVFVGILFLFDKDLIEKTKCEPWYTGLYLLLFVATLVQYFLTSGSSPGYVLDAMRYVNEKNTIFKRISTPSKQPASSKNGNMVITVEGSQSARNLPGSNATSWTKLVLDMYPPGTSTRILTCTYCNIEQPPRAKHCHDCDRCVLQFDHHCVWLGTCVGQGNHCRFWWYLCEETALCLWTGVLYIIYLNVNISRAWWKDAIIIMLLVILSISLIFLLLLLLFHSYLILTNQTTYELVRRRRILYLRGIPERVYPFSKGLCRNLYNFCFVRRSMDELERIPNALELEEMSRPYTCLDFLTCRCC</sequence>
<dbReference type="EMBL" id="JAUESC010000002">
    <property type="protein sequence ID" value="KAK0606225.1"/>
    <property type="molecule type" value="Genomic_DNA"/>
</dbReference>
<keyword evidence="4 10" id="KW-0812">Transmembrane</keyword>
<feature type="domain" description="Palmitoyltransferase DHHC" evidence="11">
    <location>
        <begin position="261"/>
        <end position="378"/>
    </location>
</feature>
<comment type="domain">
    <text evidence="10">The DHHC domain is required for palmitoyltransferase activity.</text>
</comment>
<keyword evidence="7" id="KW-0564">Palmitate</keyword>
<keyword evidence="8" id="KW-0449">Lipoprotein</keyword>
<dbReference type="GO" id="GO:0019706">
    <property type="term" value="F:protein-cysteine S-palmitoyltransferase activity"/>
    <property type="evidence" value="ECO:0007669"/>
    <property type="project" value="UniProtKB-EC"/>
</dbReference>
<keyword evidence="6 10" id="KW-0472">Membrane</keyword>
<feature type="transmembrane region" description="Helical" evidence="10">
    <location>
        <begin position="306"/>
        <end position="328"/>
    </location>
</feature>
<dbReference type="EC" id="2.3.1.225" evidence="10"/>
<keyword evidence="9 10" id="KW-0012">Acyltransferase</keyword>
<dbReference type="GO" id="GO:0005783">
    <property type="term" value="C:endoplasmic reticulum"/>
    <property type="evidence" value="ECO:0007669"/>
    <property type="project" value="TreeGrafter"/>
</dbReference>
<organism evidence="12 13">
    <name type="scientific">Acer saccharum</name>
    <name type="common">Sugar maple</name>
    <dbReference type="NCBI Taxonomy" id="4024"/>
    <lineage>
        <taxon>Eukaryota</taxon>
        <taxon>Viridiplantae</taxon>
        <taxon>Streptophyta</taxon>
        <taxon>Embryophyta</taxon>
        <taxon>Tracheophyta</taxon>
        <taxon>Spermatophyta</taxon>
        <taxon>Magnoliopsida</taxon>
        <taxon>eudicotyledons</taxon>
        <taxon>Gunneridae</taxon>
        <taxon>Pentapetalae</taxon>
        <taxon>rosids</taxon>
        <taxon>malvids</taxon>
        <taxon>Sapindales</taxon>
        <taxon>Sapindaceae</taxon>
        <taxon>Hippocastanoideae</taxon>
        <taxon>Acereae</taxon>
        <taxon>Acer</taxon>
    </lineage>
</organism>
<evidence type="ECO:0000256" key="4">
    <source>
        <dbReference type="ARBA" id="ARBA00022692"/>
    </source>
</evidence>
<accession>A0AA39TMY1</accession>
<comment type="catalytic activity">
    <reaction evidence="10">
        <text>L-cysteinyl-[protein] + hexadecanoyl-CoA = S-hexadecanoyl-L-cysteinyl-[protein] + CoA</text>
        <dbReference type="Rhea" id="RHEA:36683"/>
        <dbReference type="Rhea" id="RHEA-COMP:10131"/>
        <dbReference type="Rhea" id="RHEA-COMP:11032"/>
        <dbReference type="ChEBI" id="CHEBI:29950"/>
        <dbReference type="ChEBI" id="CHEBI:57287"/>
        <dbReference type="ChEBI" id="CHEBI:57379"/>
        <dbReference type="ChEBI" id="CHEBI:74151"/>
        <dbReference type="EC" id="2.3.1.225"/>
    </reaction>
</comment>
<evidence type="ECO:0000256" key="1">
    <source>
        <dbReference type="ARBA" id="ARBA00004127"/>
    </source>
</evidence>
<evidence type="ECO:0000256" key="8">
    <source>
        <dbReference type="ARBA" id="ARBA00023288"/>
    </source>
</evidence>
<dbReference type="InterPro" id="IPR001594">
    <property type="entry name" value="Palmitoyltrfase_DHHC"/>
</dbReference>
<evidence type="ECO:0000256" key="9">
    <source>
        <dbReference type="ARBA" id="ARBA00023315"/>
    </source>
</evidence>
<evidence type="ECO:0000256" key="3">
    <source>
        <dbReference type="ARBA" id="ARBA00022679"/>
    </source>
</evidence>
<reference evidence="12" key="2">
    <citation type="submission" date="2023-06" db="EMBL/GenBank/DDBJ databases">
        <authorList>
            <person name="Swenson N.G."/>
            <person name="Wegrzyn J.L."/>
            <person name="Mcevoy S.L."/>
        </authorList>
    </citation>
    <scope>NUCLEOTIDE SEQUENCE</scope>
    <source>
        <strain evidence="12">NS2018</strain>
        <tissue evidence="12">Leaf</tissue>
    </source>
</reference>
<evidence type="ECO:0000313" key="12">
    <source>
        <dbReference type="EMBL" id="KAK0606225.1"/>
    </source>
</evidence>
<reference evidence="12" key="1">
    <citation type="journal article" date="2022" name="Plant J.">
        <title>Strategies of tolerance reflected in two North American maple genomes.</title>
        <authorList>
            <person name="McEvoy S.L."/>
            <person name="Sezen U.U."/>
            <person name="Trouern-Trend A."/>
            <person name="McMahon S.M."/>
            <person name="Schaberg P.G."/>
            <person name="Yang J."/>
            <person name="Wegrzyn J.L."/>
            <person name="Swenson N.G."/>
        </authorList>
    </citation>
    <scope>NUCLEOTIDE SEQUENCE</scope>
    <source>
        <strain evidence="12">NS2018</strain>
    </source>
</reference>
<dbReference type="Proteomes" id="UP001168877">
    <property type="component" value="Unassembled WGS sequence"/>
</dbReference>
<evidence type="ECO:0000256" key="5">
    <source>
        <dbReference type="ARBA" id="ARBA00022989"/>
    </source>
</evidence>
<comment type="subcellular location">
    <subcellularLocation>
        <location evidence="1">Endomembrane system</location>
        <topology evidence="1">Multi-pass membrane protein</topology>
    </subcellularLocation>
</comment>